<gene>
    <name evidence="2" type="ORF">NPD5_3444</name>
</gene>
<name>A0A1J0JEY4_CLOSG</name>
<keyword evidence="1" id="KW-0472">Membrane</keyword>
<proteinExistence type="predicted"/>
<keyword evidence="1" id="KW-0812">Transmembrane</keyword>
<evidence type="ECO:0000313" key="2">
    <source>
        <dbReference type="EMBL" id="APH14544.1"/>
    </source>
</evidence>
<accession>A0A1J0JEY4</accession>
<protein>
    <submittedName>
        <fullName evidence="2">Putative membrane protein</fullName>
    </submittedName>
</protein>
<sequence>MTKKKKLKRKDKKEIIELITATVNLIISIATLILLILKGF</sequence>
<dbReference type="AlphaFoldDB" id="A0A1J0JEY4"/>
<organism evidence="2 3">
    <name type="scientific">Clostridium sporogenes</name>
    <dbReference type="NCBI Taxonomy" id="1509"/>
    <lineage>
        <taxon>Bacteria</taxon>
        <taxon>Bacillati</taxon>
        <taxon>Bacillota</taxon>
        <taxon>Clostridia</taxon>
        <taxon>Eubacteriales</taxon>
        <taxon>Clostridiaceae</taxon>
        <taxon>Clostridium</taxon>
    </lineage>
</organism>
<dbReference type="EMBL" id="CP013243">
    <property type="protein sequence ID" value="APH14544.1"/>
    <property type="molecule type" value="Genomic_DNA"/>
</dbReference>
<reference evidence="2 3" key="1">
    <citation type="submission" date="2015-11" db="EMBL/GenBank/DDBJ databases">
        <authorList>
            <person name="Hill K.K."/>
            <person name="Shirey T.B."/>
            <person name="Raphael B."/>
            <person name="Daligault H.E."/>
            <person name="Davenport K.W."/>
            <person name="Bruce D.C."/>
            <person name="Foley B.T."/>
            <person name="Johnson S.L."/>
        </authorList>
    </citation>
    <scope>NUCLEOTIDE SEQUENCE [LARGE SCALE GENOMIC DNA]</scope>
    <source>
        <strain evidence="2 3">CDC_1632</strain>
    </source>
</reference>
<dbReference type="RefSeq" id="WP_003357822.1">
    <property type="nucleotide sequence ID" value="NZ_CP013243.1"/>
</dbReference>
<evidence type="ECO:0000256" key="1">
    <source>
        <dbReference type="SAM" id="Phobius"/>
    </source>
</evidence>
<feature type="transmembrane region" description="Helical" evidence="1">
    <location>
        <begin position="15"/>
        <end position="37"/>
    </location>
</feature>
<evidence type="ECO:0000313" key="3">
    <source>
        <dbReference type="Proteomes" id="UP000182204"/>
    </source>
</evidence>
<keyword evidence="1" id="KW-1133">Transmembrane helix</keyword>
<dbReference type="Proteomes" id="UP000182204">
    <property type="component" value="Chromosome"/>
</dbReference>